<name>A0AAU7JLZ7_9HYPH</name>
<dbReference type="EMBL" id="CP157484">
    <property type="protein sequence ID" value="XBO41291.1"/>
    <property type="molecule type" value="Genomic_DNA"/>
</dbReference>
<reference evidence="2" key="1">
    <citation type="submission" date="2024-05" db="EMBL/GenBank/DDBJ databases">
        <authorList>
            <person name="Kim S."/>
            <person name="Heo J."/>
            <person name="Choi H."/>
            <person name="Choi Y."/>
            <person name="Kwon S.-W."/>
            <person name="Kim Y."/>
        </authorList>
    </citation>
    <scope>NUCLEOTIDE SEQUENCE</scope>
    <source>
        <strain evidence="2">KACC 23698</strain>
    </source>
</reference>
<accession>A0AAU7JLZ7</accession>
<evidence type="ECO:0000313" key="2">
    <source>
        <dbReference type="EMBL" id="XBO41291.1"/>
    </source>
</evidence>
<feature type="domain" description="Inner membrane protein YgaP-like transmembrane" evidence="1">
    <location>
        <begin position="16"/>
        <end position="76"/>
    </location>
</feature>
<evidence type="ECO:0000259" key="1">
    <source>
        <dbReference type="Pfam" id="PF11127"/>
    </source>
</evidence>
<proteinExistence type="predicted"/>
<gene>
    <name evidence="2" type="ORF">ABEG18_11205</name>
</gene>
<organism evidence="2">
    <name type="scientific">Alsobacter sp. KACC 23698</name>
    <dbReference type="NCBI Taxonomy" id="3149229"/>
    <lineage>
        <taxon>Bacteria</taxon>
        <taxon>Pseudomonadati</taxon>
        <taxon>Pseudomonadota</taxon>
        <taxon>Alphaproteobacteria</taxon>
        <taxon>Hyphomicrobiales</taxon>
        <taxon>Alsobacteraceae</taxon>
        <taxon>Alsobacter</taxon>
    </lineage>
</organism>
<dbReference type="RefSeq" id="WP_406858141.1">
    <property type="nucleotide sequence ID" value="NZ_CP157484.1"/>
</dbReference>
<dbReference type="Pfam" id="PF11127">
    <property type="entry name" value="YgaP-like_TM"/>
    <property type="match status" value="1"/>
</dbReference>
<dbReference type="AlphaFoldDB" id="A0AAU7JLZ7"/>
<sequence length="85" mass="8346">MSDIADSFSSKGASAVNVGSTERALSTIGGALIVLDGLRSGSLFGAMRAVLGAALIARGVGGHCPAYAALGVDTTHDDVKSLGRG</sequence>
<dbReference type="InterPro" id="IPR021309">
    <property type="entry name" value="YgaP-like_TM"/>
</dbReference>
<protein>
    <submittedName>
        <fullName evidence="2">DUF2892 domain-containing protein</fullName>
    </submittedName>
</protein>